<gene>
    <name evidence="3" type="ORF">ACFSJH_00005</name>
</gene>
<protein>
    <submittedName>
        <fullName evidence="3">S-layer homology domain-containing protein</fullName>
    </submittedName>
</protein>
<feature type="domain" description="SLH" evidence="2">
    <location>
        <begin position="744"/>
        <end position="801"/>
    </location>
</feature>
<keyword evidence="1" id="KW-0677">Repeat</keyword>
<reference evidence="4" key="1">
    <citation type="journal article" date="2019" name="Int. J. Syst. Evol. Microbiol.">
        <title>The Global Catalogue of Microorganisms (GCM) 10K type strain sequencing project: providing services to taxonomists for standard genome sequencing and annotation.</title>
        <authorList>
            <consortium name="The Broad Institute Genomics Platform"/>
            <consortium name="The Broad Institute Genome Sequencing Center for Infectious Disease"/>
            <person name="Wu L."/>
            <person name="Ma J."/>
        </authorList>
    </citation>
    <scope>NUCLEOTIDE SEQUENCE [LARGE SCALE GENOMIC DNA]</scope>
    <source>
        <strain evidence="4">GH52</strain>
    </source>
</reference>
<evidence type="ECO:0000313" key="4">
    <source>
        <dbReference type="Proteomes" id="UP001597362"/>
    </source>
</evidence>
<evidence type="ECO:0000259" key="2">
    <source>
        <dbReference type="PROSITE" id="PS51272"/>
    </source>
</evidence>
<evidence type="ECO:0000256" key="1">
    <source>
        <dbReference type="ARBA" id="ARBA00022737"/>
    </source>
</evidence>
<accession>A0ABW4YEW4</accession>
<dbReference type="Pfam" id="PF00395">
    <property type="entry name" value="SLH"/>
    <property type="match status" value="3"/>
</dbReference>
<dbReference type="RefSeq" id="WP_377769113.1">
    <property type="nucleotide sequence ID" value="NZ_JBHUHO010000001.1"/>
</dbReference>
<dbReference type="Gene3D" id="3.10.20.320">
    <property type="entry name" value="Putative peptidoglycan bound protein (lpxtg motif)"/>
    <property type="match status" value="3"/>
</dbReference>
<feature type="domain" description="SLH" evidence="2">
    <location>
        <begin position="802"/>
        <end position="865"/>
    </location>
</feature>
<dbReference type="EMBL" id="JBHUHO010000001">
    <property type="protein sequence ID" value="MFD2114137.1"/>
    <property type="molecule type" value="Genomic_DNA"/>
</dbReference>
<sequence>VDGDASKEYVVKRSGNVYTFYYTAANQTITVHHLEKGTNDKLEEPTTVTGKTGKTVTLQSLQINGYEVDGDASKEYVVKRSGNVYTFYYTAANQTITVHHLEKGTNDKLEEPTTVTGKTGKTVTLQSLQINGYEVDGDASKEYVVKRSGNVYTFYYTAEDQTITVRHLEKGTNNKLEEPTTATGKTGEEVELSSVVILGYTVDGEATVDYTVKRVGNEYTFFYTKNAPVEKSVTIYHYKEGTTDAVHAPTSASGVIGTEITLNSVNVTDYKVVGNTTVPYTVQAEDNSHIFYYTADTPVEPVEKSVTIYHYKEGTMEEVHAPTSASGVIGTEITLNSVNVTDYKVIGNTTVPYTVQAEDNSHIFYYTADTPVEPVEKSVTIYHYKEGTTEEVHAPTSASGVIGTEITLNSVNVTDYTVVGNTTVPYTVKAEDNTYTFYYTADEPVEQIAKVTVKYVNAADNTELKASTLVTGIIGDTVILEAPSIEGFVLENAEAIVSYELVSAESVYEFRYVELADGSFKLVVKHEVDGTVVSRQESAKLAGDTINTSPLSNANYRFLAVAVTPEDGFTKDDVGNVSGLMPELDVEVTYSYEDITPPTDLGTVVVHYREKGSNNELAPSQQFTGAIGSTLVLTPVSVNQYSSELASYEFVVVNEMGEYTFLYTKNPPVVYPPYEPKPTPLPPLPPVTPLPPLPPTLDMENHFNYVRGYPDGTVQPEGQISREEVAAIFYRLLDEESRNKFMTTDHSFTDVKKARWSNRHIATMQNAGIITGYEDGSFRPGQSITRAEFAAIASRFDKLNDTKNDKFSDISGHWAEKYIKSAANKGWIAGYEDKTFRPDQYITRAEAMKFINSVLNRKLRAEDVHEDTKQWPDNPSTKWYYEDVLEATNHHEYSRDEEDYELWDEVLPLHIYQE</sequence>
<dbReference type="PANTHER" id="PTHR43308">
    <property type="entry name" value="OUTER MEMBRANE PROTEIN ALPHA-RELATED"/>
    <property type="match status" value="1"/>
</dbReference>
<dbReference type="Pfam" id="PF06458">
    <property type="entry name" value="MucBP"/>
    <property type="match status" value="4"/>
</dbReference>
<feature type="non-terminal residue" evidence="3">
    <location>
        <position position="1"/>
    </location>
</feature>
<dbReference type="PROSITE" id="PS51272">
    <property type="entry name" value="SLH"/>
    <property type="match status" value="3"/>
</dbReference>
<organism evidence="3 4">
    <name type="scientific">Paenibacillus yanchengensis</name>
    <dbReference type="NCBI Taxonomy" id="2035833"/>
    <lineage>
        <taxon>Bacteria</taxon>
        <taxon>Bacillati</taxon>
        <taxon>Bacillota</taxon>
        <taxon>Bacilli</taxon>
        <taxon>Bacillales</taxon>
        <taxon>Paenibacillaceae</taxon>
        <taxon>Paenibacillus</taxon>
    </lineage>
</organism>
<evidence type="ECO:0000313" key="3">
    <source>
        <dbReference type="EMBL" id="MFD2114137.1"/>
    </source>
</evidence>
<dbReference type="PANTHER" id="PTHR43308:SF5">
    <property type="entry name" value="S-LAYER PROTEIN _ PEPTIDOGLYCAN ENDO-BETA-N-ACETYLGLUCOSAMINIDASE"/>
    <property type="match status" value="1"/>
</dbReference>
<dbReference type="Proteomes" id="UP001597362">
    <property type="component" value="Unassembled WGS sequence"/>
</dbReference>
<keyword evidence="4" id="KW-1185">Reference proteome</keyword>
<dbReference type="InterPro" id="IPR051465">
    <property type="entry name" value="Cell_Envelope_Struct_Comp"/>
</dbReference>
<dbReference type="InterPro" id="IPR001119">
    <property type="entry name" value="SLH_dom"/>
</dbReference>
<feature type="domain" description="SLH" evidence="2">
    <location>
        <begin position="680"/>
        <end position="743"/>
    </location>
</feature>
<proteinExistence type="predicted"/>
<name>A0ABW4YEW4_9BACL</name>
<dbReference type="InterPro" id="IPR009459">
    <property type="entry name" value="MucBP_dom"/>
</dbReference>
<comment type="caution">
    <text evidence="3">The sequence shown here is derived from an EMBL/GenBank/DDBJ whole genome shotgun (WGS) entry which is preliminary data.</text>
</comment>